<organism evidence="7">
    <name type="scientific">Cladocopium goreaui</name>
    <dbReference type="NCBI Taxonomy" id="2562237"/>
    <lineage>
        <taxon>Eukaryota</taxon>
        <taxon>Sar</taxon>
        <taxon>Alveolata</taxon>
        <taxon>Dinophyceae</taxon>
        <taxon>Suessiales</taxon>
        <taxon>Symbiodiniaceae</taxon>
        <taxon>Cladocopium</taxon>
    </lineage>
</organism>
<dbReference type="SUPFAM" id="SSF63829">
    <property type="entry name" value="Calcium-dependent phosphotriesterase"/>
    <property type="match status" value="1"/>
</dbReference>
<dbReference type="AlphaFoldDB" id="A0A9P1BDV5"/>
<dbReference type="InterPro" id="IPR000917">
    <property type="entry name" value="Sulfatase_N"/>
</dbReference>
<comment type="caution">
    <text evidence="7">The sequence shown here is derived from an EMBL/GenBank/DDBJ whole genome shotgun (WGS) entry which is preliminary data.</text>
</comment>
<sequence>MTAADWLFSVIRYRTLFVAIPLLAGYWSAAAAEDELFVATPLTADNSFTTGIEGPACAADGIIYAVNLAEQGTVGRISPTGETEIAFRLPGTSVGNGIRFDKQGAMYVADYVNHNVFRVDPATGKLTVFAHHKGMNQPNDLTIAADGTLYASDPAWDKGTGQLWRIDSNGEVRRVAADMGTTNGIELSPDGKKLFVNESGQRNIWSFDVESNGDLSNKQQVRKFDDHGFDGMRCDVDGNLYVTRHGKGTVVKITPTGEVLREIDVLGAKPTNICFGGPDGRTAYVTEVDHGRIVSFRVDRPGHLVQRRNEARYIHVFLASLFVFSSLHNTHGDETSPEDRPNIVWIWADNLAYRDLACYGNKNVKTPTIDQLAADGVKLTQYYVAHTVCSPSRAGFLTGRQPFRTGIVDVLRPDGPSGLPDDEITIAELLHDQGYATLAVGKWHLGDQVEYLPTRHGFDHYFGLPYSMDMLPTVLYQDEEIIERLPGDRVGNITERLVHRAVEFIDSNREKPFFIYFNHTLPHPPINLPEGAQREGLTTYEAAIEHLDRQTAEILNVIDEAGLRDRTLVVFTSDNGPMSVGGDTGGLRGRIRESYEGGVRVPLVARWPGKIPAGTVVDTPCIAMDFFPTFAGLAGADLPDDRVYDGQDIWPVLAEEDSIERKTPFYWVQTDNVTATRDGKWKLHVGHRTQNLSEPELYNVTSDPAEEHNLAAEHPEVVGRLRRQIAEFQEEVPKAWTLVYPVRDPAKRPSGVRRE</sequence>
<gene>
    <name evidence="7" type="ORF">C1SCF055_LOCUS213</name>
</gene>
<dbReference type="InterPro" id="IPR017850">
    <property type="entry name" value="Alkaline_phosphatase_core_sf"/>
</dbReference>
<keyword evidence="2" id="KW-0479">Metal-binding</keyword>
<keyword evidence="4" id="KW-0106">Calcium</keyword>
<evidence type="ECO:0000313" key="7">
    <source>
        <dbReference type="EMBL" id="CAI3971623.1"/>
    </source>
</evidence>
<evidence type="ECO:0000259" key="6">
    <source>
        <dbReference type="Pfam" id="PF08450"/>
    </source>
</evidence>
<dbReference type="OrthoDB" id="103349at2759"/>
<accession>A0A9P1BDV5</accession>
<name>A0A9P1BDV5_9DINO</name>
<dbReference type="InterPro" id="IPR013658">
    <property type="entry name" value="SGL"/>
</dbReference>
<dbReference type="PANTHER" id="PTHR42693:SF53">
    <property type="entry name" value="ENDO-4-O-SULFATASE"/>
    <property type="match status" value="1"/>
</dbReference>
<feature type="domain" description="SMP-30/Gluconolactonase/LRE-like region" evidence="6">
    <location>
        <begin position="60"/>
        <end position="286"/>
    </location>
</feature>
<dbReference type="Proteomes" id="UP001152797">
    <property type="component" value="Unassembled WGS sequence"/>
</dbReference>
<evidence type="ECO:0000313" key="9">
    <source>
        <dbReference type="EMBL" id="CAL4758935.1"/>
    </source>
</evidence>
<evidence type="ECO:0000256" key="1">
    <source>
        <dbReference type="ARBA" id="ARBA00008779"/>
    </source>
</evidence>
<evidence type="ECO:0000256" key="2">
    <source>
        <dbReference type="ARBA" id="ARBA00022723"/>
    </source>
</evidence>
<protein>
    <submittedName>
        <fullName evidence="9">Arylsulfatase A (ASA) (Cerebroside-sulfatase ) [Cleaved into: Arylsulfatase A component B Arylsulfatase A component C]</fullName>
    </submittedName>
</protein>
<evidence type="ECO:0000313" key="10">
    <source>
        <dbReference type="Proteomes" id="UP001152797"/>
    </source>
</evidence>
<dbReference type="Gene3D" id="2.120.10.30">
    <property type="entry name" value="TolB, C-terminal domain"/>
    <property type="match status" value="1"/>
</dbReference>
<keyword evidence="10" id="KW-1185">Reference proteome</keyword>
<dbReference type="Pfam" id="PF08450">
    <property type="entry name" value="SGL"/>
    <property type="match status" value="1"/>
</dbReference>
<dbReference type="InterPro" id="IPR050738">
    <property type="entry name" value="Sulfatase"/>
</dbReference>
<dbReference type="InterPro" id="IPR024607">
    <property type="entry name" value="Sulfatase_CS"/>
</dbReference>
<reference evidence="7" key="1">
    <citation type="submission" date="2022-10" db="EMBL/GenBank/DDBJ databases">
        <authorList>
            <person name="Chen Y."/>
            <person name="Dougan E. K."/>
            <person name="Chan C."/>
            <person name="Rhodes N."/>
            <person name="Thang M."/>
        </authorList>
    </citation>
    <scope>NUCLEOTIDE SEQUENCE</scope>
</reference>
<dbReference type="EMBL" id="CAMXCT020000001">
    <property type="protein sequence ID" value="CAL1124998.1"/>
    <property type="molecule type" value="Genomic_DNA"/>
</dbReference>
<comment type="similarity">
    <text evidence="1">Belongs to the sulfatase family.</text>
</comment>
<keyword evidence="3" id="KW-0378">Hydrolase</keyword>
<dbReference type="PROSITE" id="PS00149">
    <property type="entry name" value="SULFATASE_2"/>
    <property type="match status" value="1"/>
</dbReference>
<dbReference type="SUPFAM" id="SSF53649">
    <property type="entry name" value="Alkaline phosphatase-like"/>
    <property type="match status" value="1"/>
</dbReference>
<dbReference type="GO" id="GO:0004065">
    <property type="term" value="F:arylsulfatase activity"/>
    <property type="evidence" value="ECO:0007669"/>
    <property type="project" value="TreeGrafter"/>
</dbReference>
<evidence type="ECO:0000256" key="4">
    <source>
        <dbReference type="ARBA" id="ARBA00022837"/>
    </source>
</evidence>
<reference evidence="8" key="2">
    <citation type="submission" date="2024-04" db="EMBL/GenBank/DDBJ databases">
        <authorList>
            <person name="Chen Y."/>
            <person name="Shah S."/>
            <person name="Dougan E. K."/>
            <person name="Thang M."/>
            <person name="Chan C."/>
        </authorList>
    </citation>
    <scope>NUCLEOTIDE SEQUENCE [LARGE SCALE GENOMIC DNA]</scope>
</reference>
<dbReference type="GO" id="GO:0046872">
    <property type="term" value="F:metal ion binding"/>
    <property type="evidence" value="ECO:0007669"/>
    <property type="project" value="UniProtKB-KW"/>
</dbReference>
<dbReference type="EMBL" id="CAMXCT010000001">
    <property type="protein sequence ID" value="CAI3971623.1"/>
    <property type="molecule type" value="Genomic_DNA"/>
</dbReference>
<dbReference type="EMBL" id="CAMXCT030000001">
    <property type="protein sequence ID" value="CAL4758935.1"/>
    <property type="molecule type" value="Genomic_DNA"/>
</dbReference>
<feature type="domain" description="Sulfatase N-terminal" evidence="5">
    <location>
        <begin position="341"/>
        <end position="636"/>
    </location>
</feature>
<evidence type="ECO:0000313" key="8">
    <source>
        <dbReference type="EMBL" id="CAL1124998.1"/>
    </source>
</evidence>
<dbReference type="Gene3D" id="3.40.720.10">
    <property type="entry name" value="Alkaline Phosphatase, subunit A"/>
    <property type="match status" value="1"/>
</dbReference>
<dbReference type="Gene3D" id="3.30.1120.10">
    <property type="match status" value="1"/>
</dbReference>
<dbReference type="InterPro" id="IPR011042">
    <property type="entry name" value="6-blade_b-propeller_TolB-like"/>
</dbReference>
<evidence type="ECO:0000256" key="3">
    <source>
        <dbReference type="ARBA" id="ARBA00022801"/>
    </source>
</evidence>
<proteinExistence type="inferred from homology"/>
<evidence type="ECO:0000259" key="5">
    <source>
        <dbReference type="Pfam" id="PF00884"/>
    </source>
</evidence>
<dbReference type="PANTHER" id="PTHR42693">
    <property type="entry name" value="ARYLSULFATASE FAMILY MEMBER"/>
    <property type="match status" value="1"/>
</dbReference>
<dbReference type="Pfam" id="PF00884">
    <property type="entry name" value="Sulfatase"/>
    <property type="match status" value="1"/>
</dbReference>